<dbReference type="EMBL" id="UINC01050992">
    <property type="protein sequence ID" value="SVB64615.1"/>
    <property type="molecule type" value="Genomic_DNA"/>
</dbReference>
<sequence length="56" mass="6148">VARKEIGPQHEEPPEPSLLEKWADFVKISHTVFALPFALSATVLAARASHAARIEN</sequence>
<accession>A0A382FPT7</accession>
<organism evidence="1">
    <name type="scientific">marine metagenome</name>
    <dbReference type="NCBI Taxonomy" id="408172"/>
    <lineage>
        <taxon>unclassified sequences</taxon>
        <taxon>metagenomes</taxon>
        <taxon>ecological metagenomes</taxon>
    </lineage>
</organism>
<dbReference type="AlphaFoldDB" id="A0A382FPT7"/>
<proteinExistence type="predicted"/>
<name>A0A382FPT7_9ZZZZ</name>
<evidence type="ECO:0000313" key="1">
    <source>
        <dbReference type="EMBL" id="SVB64615.1"/>
    </source>
</evidence>
<feature type="non-terminal residue" evidence="1">
    <location>
        <position position="1"/>
    </location>
</feature>
<gene>
    <name evidence="1" type="ORF">METZ01_LOCUS217469</name>
</gene>
<reference evidence="1" key="1">
    <citation type="submission" date="2018-05" db="EMBL/GenBank/DDBJ databases">
        <authorList>
            <person name="Lanie J.A."/>
            <person name="Ng W.-L."/>
            <person name="Kazmierczak K.M."/>
            <person name="Andrzejewski T.M."/>
            <person name="Davidsen T.M."/>
            <person name="Wayne K.J."/>
            <person name="Tettelin H."/>
            <person name="Glass J.I."/>
            <person name="Rusch D."/>
            <person name="Podicherti R."/>
            <person name="Tsui H.-C.T."/>
            <person name="Winkler M.E."/>
        </authorList>
    </citation>
    <scope>NUCLEOTIDE SEQUENCE</scope>
</reference>
<feature type="non-terminal residue" evidence="1">
    <location>
        <position position="56"/>
    </location>
</feature>
<protein>
    <submittedName>
        <fullName evidence="1">Uncharacterized protein</fullName>
    </submittedName>
</protein>